<proteinExistence type="inferred from homology"/>
<dbReference type="InterPro" id="IPR004408">
    <property type="entry name" value="Biotin_CoA_COase_ligase"/>
</dbReference>
<protein>
    <submittedName>
        <fullName evidence="4">Bifunctional ligase/repressor BirA</fullName>
    </submittedName>
</protein>
<keyword evidence="5" id="KW-1185">Reference proteome</keyword>
<dbReference type="InterPro" id="IPR045864">
    <property type="entry name" value="aa-tRNA-synth_II/BPL/LPL"/>
</dbReference>
<dbReference type="EMBL" id="LSRX01001101">
    <property type="protein sequence ID" value="OLP83650.1"/>
    <property type="molecule type" value="Genomic_DNA"/>
</dbReference>
<dbReference type="GO" id="GO:0004077">
    <property type="term" value="F:biotin--[biotin carboxyl-carrier protein] ligase activity"/>
    <property type="evidence" value="ECO:0007669"/>
    <property type="project" value="InterPro"/>
</dbReference>
<organism evidence="4 5">
    <name type="scientific">Symbiodinium microadriaticum</name>
    <name type="common">Dinoflagellate</name>
    <name type="synonym">Zooxanthella microadriatica</name>
    <dbReference type="NCBI Taxonomy" id="2951"/>
    <lineage>
        <taxon>Eukaryota</taxon>
        <taxon>Sar</taxon>
        <taxon>Alveolata</taxon>
        <taxon>Dinophyceae</taxon>
        <taxon>Suessiales</taxon>
        <taxon>Symbiodiniaceae</taxon>
        <taxon>Symbiodinium</taxon>
    </lineage>
</organism>
<evidence type="ECO:0000256" key="2">
    <source>
        <dbReference type="ARBA" id="ARBA00022598"/>
    </source>
</evidence>
<evidence type="ECO:0000313" key="4">
    <source>
        <dbReference type="EMBL" id="OLP83650.1"/>
    </source>
</evidence>
<dbReference type="AlphaFoldDB" id="A0A1Q9CL49"/>
<name>A0A1Q9CL49_SYMMI</name>
<dbReference type="OrthoDB" id="432108at2759"/>
<dbReference type="NCBIfam" id="TIGR00121">
    <property type="entry name" value="birA_ligase"/>
    <property type="match status" value="1"/>
</dbReference>
<dbReference type="InterPro" id="IPR004143">
    <property type="entry name" value="BPL_LPL_catalytic"/>
</dbReference>
<dbReference type="Gene3D" id="2.30.130.110">
    <property type="match status" value="1"/>
</dbReference>
<comment type="similarity">
    <text evidence="1">Belongs to the biotin--protein ligase family.</text>
</comment>
<dbReference type="PANTHER" id="PTHR12835:SF5">
    <property type="entry name" value="BIOTIN--PROTEIN LIGASE"/>
    <property type="match status" value="1"/>
</dbReference>
<evidence type="ECO:0000256" key="1">
    <source>
        <dbReference type="ARBA" id="ARBA00009934"/>
    </source>
</evidence>
<dbReference type="SUPFAM" id="SSF55681">
    <property type="entry name" value="Class II aaRS and biotin synthetases"/>
    <property type="match status" value="1"/>
</dbReference>
<evidence type="ECO:0000259" key="3">
    <source>
        <dbReference type="PROSITE" id="PS51733"/>
    </source>
</evidence>
<gene>
    <name evidence="4" type="primary">birA</name>
    <name evidence="4" type="ORF">AK812_SmicGene35556</name>
</gene>
<evidence type="ECO:0000313" key="5">
    <source>
        <dbReference type="Proteomes" id="UP000186817"/>
    </source>
</evidence>
<dbReference type="Proteomes" id="UP000186817">
    <property type="component" value="Unassembled WGS sequence"/>
</dbReference>
<dbReference type="PANTHER" id="PTHR12835">
    <property type="entry name" value="BIOTIN PROTEIN LIGASE"/>
    <property type="match status" value="1"/>
</dbReference>
<accession>A0A1Q9CL49</accession>
<feature type="domain" description="BPL/LPL catalytic" evidence="3">
    <location>
        <begin position="592"/>
        <end position="787"/>
    </location>
</feature>
<dbReference type="Gene3D" id="3.30.930.10">
    <property type="entry name" value="Bira Bifunctional Protein, Domain 2"/>
    <property type="match status" value="1"/>
</dbReference>
<dbReference type="GO" id="GO:0005737">
    <property type="term" value="C:cytoplasm"/>
    <property type="evidence" value="ECO:0007669"/>
    <property type="project" value="TreeGrafter"/>
</dbReference>
<keyword evidence="2 4" id="KW-0436">Ligase</keyword>
<dbReference type="PROSITE" id="PS51733">
    <property type="entry name" value="BPL_LPL_CATALYTIC"/>
    <property type="match status" value="1"/>
</dbReference>
<sequence>MAADLERKFCADQDCLNAAHSFGGQGLPDRYTSSASPAHWAELFRYMMLYSHGGSCLDRPFVVPLTSISKVAHEGDLWMFVLRLDERGERGADNCAIAICRLQKGFRFSHKGRTHRLSHTVLEGHRFVIEEITAGGDLTSWSLPFGTALRPLSNFVDPDTSASLGDAVEELEMGISEEESCSSCYVTGPIVLPMVGDTSCPFVFDESAFVPGHEDEAEVSLDRDLPASFPGFARTGGRGQYGPIYAAPVVIDIDAEADDEPAMEYPRWWTTKHVYDREAKLLEDVEAGDFVYSIYEKAVDWPSSSDDKWERATHLVMKHRLRRRLTKAGSEHLLLQFMRKTPARLRGPAFTSERSTRGAFAAGRCGPNKTLARSTDENLLSWRASTQDVVYERIREVREWPSTSVDSYSHAMALLMEYRLRLGPIDGAENVDGIVAVAHNEGALLGSAALESMRIFDPTPRRERHVTLENLQSLLENEGQLAEHEYLVLSGSWREDLSRGEHTVRSSLLPSAGQVVQLQKPGNCSEVPDDAAWTERYKGIKSLGASRKKPPDVVLDECIEYSERVADRSGYFFMDSPGNDLESIAGQAITNFPFVPTLKVVTTSGRFNILQKVTPTTMELAARELGEGAPHGTIILAEEMTQGRGRTGGRWISPKDGNLYVTLILRSAREPSLNAYRRSQANFATPLAVARAVKGIEPTLNPMIRWPRAVEIGGHKVSGSLIEVHDEEGVEHYAVGIGINVNAEFCNNETFSQNVTSLRCASQKVIDREQLLAEVCGNLDELLEMSPDDLQKQYLRWPSVTELDSEVSLLNKTSKQPIVDGKVHGITPAMDLVVQADNGSQIEVSEVGAITVFPKGRRYRAEL</sequence>
<comment type="caution">
    <text evidence="4">The sequence shown here is derived from an EMBL/GenBank/DDBJ whole genome shotgun (WGS) entry which is preliminary data.</text>
</comment>
<dbReference type="Pfam" id="PF03099">
    <property type="entry name" value="BPL_LplA_LipB"/>
    <property type="match status" value="1"/>
</dbReference>
<dbReference type="CDD" id="cd16442">
    <property type="entry name" value="BPL"/>
    <property type="match status" value="1"/>
</dbReference>
<reference evidence="4 5" key="1">
    <citation type="submission" date="2016-02" db="EMBL/GenBank/DDBJ databases">
        <title>Genome analysis of coral dinoflagellate symbionts highlights evolutionary adaptations to a symbiotic lifestyle.</title>
        <authorList>
            <person name="Aranda M."/>
            <person name="Li Y."/>
            <person name="Liew Y.J."/>
            <person name="Baumgarten S."/>
            <person name="Simakov O."/>
            <person name="Wilson M."/>
            <person name="Piel J."/>
            <person name="Ashoor H."/>
            <person name="Bougouffa S."/>
            <person name="Bajic V.B."/>
            <person name="Ryu T."/>
            <person name="Ravasi T."/>
            <person name="Bayer T."/>
            <person name="Micklem G."/>
            <person name="Kim H."/>
            <person name="Bhak J."/>
            <person name="Lajeunesse T.C."/>
            <person name="Voolstra C.R."/>
        </authorList>
    </citation>
    <scope>NUCLEOTIDE SEQUENCE [LARGE SCALE GENOMIC DNA]</scope>
    <source>
        <strain evidence="4 5">CCMP2467</strain>
    </source>
</reference>